<sequence>FVDDCNYKVVITEKSDESHPIKLGEVLINRVVETDHNFIKIESEYNNDTFEFVFDKVEENN</sequence>
<organism evidence="1 2">
    <name type="scientific">Chryseobacterium populi</name>
    <dbReference type="NCBI Taxonomy" id="1144316"/>
    <lineage>
        <taxon>Bacteria</taxon>
        <taxon>Pseudomonadati</taxon>
        <taxon>Bacteroidota</taxon>
        <taxon>Flavobacteriia</taxon>
        <taxon>Flavobacteriales</taxon>
        <taxon>Weeksellaceae</taxon>
        <taxon>Chryseobacterium group</taxon>
        <taxon>Chryseobacterium</taxon>
    </lineage>
</organism>
<gene>
    <name evidence="1" type="ORF">PMI13_03835</name>
</gene>
<dbReference type="Proteomes" id="UP000007509">
    <property type="component" value="Unassembled WGS sequence"/>
</dbReference>
<comment type="caution">
    <text evidence="1">The sequence shown here is derived from an EMBL/GenBank/DDBJ whole genome shotgun (WGS) entry which is preliminary data.</text>
</comment>
<keyword evidence="2" id="KW-1185">Reference proteome</keyword>
<proteinExistence type="predicted"/>
<name>J2K4L0_9FLAO</name>
<dbReference type="EMBL" id="AKJY01000103">
    <property type="protein sequence ID" value="EJL68188.1"/>
    <property type="molecule type" value="Genomic_DNA"/>
</dbReference>
<feature type="non-terminal residue" evidence="1">
    <location>
        <position position="1"/>
    </location>
</feature>
<dbReference type="RefSeq" id="WP_007846681.1">
    <property type="nucleotide sequence ID" value="NZ_AKJY01000103.1"/>
</dbReference>
<protein>
    <submittedName>
        <fullName evidence="1">Uncharacterized protein</fullName>
    </submittedName>
</protein>
<dbReference type="OrthoDB" id="1253590at2"/>
<evidence type="ECO:0000313" key="1">
    <source>
        <dbReference type="EMBL" id="EJL68188.1"/>
    </source>
</evidence>
<evidence type="ECO:0000313" key="2">
    <source>
        <dbReference type="Proteomes" id="UP000007509"/>
    </source>
</evidence>
<accession>J2K4L0</accession>
<dbReference type="PATRIC" id="fig|1144316.3.peg.3852"/>
<dbReference type="AlphaFoldDB" id="J2K4L0"/>
<reference evidence="1 2" key="1">
    <citation type="journal article" date="2012" name="J. Bacteriol.">
        <title>Twenty-one genome sequences from Pseudomonas species and 19 genome sequences from diverse bacteria isolated from the rhizosphere and endosphere of Populus deltoides.</title>
        <authorList>
            <person name="Brown S.D."/>
            <person name="Utturkar S.M."/>
            <person name="Klingeman D.M."/>
            <person name="Johnson C.M."/>
            <person name="Martin S.L."/>
            <person name="Land M.L."/>
            <person name="Lu T.Y."/>
            <person name="Schadt C.W."/>
            <person name="Doktycz M.J."/>
            <person name="Pelletier D.A."/>
        </authorList>
    </citation>
    <scope>NUCLEOTIDE SEQUENCE [LARGE SCALE GENOMIC DNA]</scope>
    <source>
        <strain evidence="1 2">CF314</strain>
    </source>
</reference>